<dbReference type="AlphaFoldDB" id="A0A654ETS7"/>
<proteinExistence type="predicted"/>
<dbReference type="EMBL" id="CACRSJ010000105">
    <property type="protein sequence ID" value="VYS52150.1"/>
    <property type="molecule type" value="Genomic_DNA"/>
</dbReference>
<evidence type="ECO:0000256" key="1">
    <source>
        <dbReference type="SAM" id="MobiDB-lite"/>
    </source>
</evidence>
<feature type="region of interest" description="Disordered" evidence="1">
    <location>
        <begin position="30"/>
        <end position="55"/>
    </location>
</feature>
<reference evidence="2 3" key="1">
    <citation type="submission" date="2019-11" db="EMBL/GenBank/DDBJ databases">
        <authorList>
            <person name="Jiao W.-B."/>
            <person name="Schneeberger K."/>
        </authorList>
    </citation>
    <scope>NUCLEOTIDE SEQUENCE [LARGE SCALE GENOMIC DNA]</scope>
    <source>
        <strain evidence="3">cv. An-1</strain>
    </source>
</reference>
<name>A0A654ETS7_ARATH</name>
<gene>
    <name evidence="2" type="ORF">AN1_LOCUS7613</name>
</gene>
<protein>
    <submittedName>
        <fullName evidence="2">Uncharacterized protein</fullName>
    </submittedName>
</protein>
<evidence type="ECO:0000313" key="2">
    <source>
        <dbReference type="EMBL" id="VYS52150.1"/>
    </source>
</evidence>
<organism evidence="2 3">
    <name type="scientific">Arabidopsis thaliana</name>
    <name type="common">Mouse-ear cress</name>
    <dbReference type="NCBI Taxonomy" id="3702"/>
    <lineage>
        <taxon>Eukaryota</taxon>
        <taxon>Viridiplantae</taxon>
        <taxon>Streptophyta</taxon>
        <taxon>Embryophyta</taxon>
        <taxon>Tracheophyta</taxon>
        <taxon>Spermatophyta</taxon>
        <taxon>Magnoliopsida</taxon>
        <taxon>eudicotyledons</taxon>
        <taxon>Gunneridae</taxon>
        <taxon>Pentapetalae</taxon>
        <taxon>rosids</taxon>
        <taxon>malvids</taxon>
        <taxon>Brassicales</taxon>
        <taxon>Brassicaceae</taxon>
        <taxon>Camelineae</taxon>
        <taxon>Arabidopsis</taxon>
    </lineage>
</organism>
<sequence>MLAWRFRDCPHGSDWLATAEHCLMRIEEASPWRGKSASQKSKGLRSGKSRGSPIR</sequence>
<evidence type="ECO:0000313" key="3">
    <source>
        <dbReference type="Proteomes" id="UP000426265"/>
    </source>
</evidence>
<dbReference type="Proteomes" id="UP000426265">
    <property type="component" value="Unassembled WGS sequence"/>
</dbReference>
<accession>A0A654ETS7</accession>